<accession>A0ABU0J511</accession>
<dbReference type="InterPro" id="IPR036514">
    <property type="entry name" value="SGNH_hydro_sf"/>
</dbReference>
<name>A0ABU0J511_9HYPH</name>
<evidence type="ECO:0000313" key="2">
    <source>
        <dbReference type="EMBL" id="MDQ0469347.1"/>
    </source>
</evidence>
<organism evidence="2 3">
    <name type="scientific">Labrys wisconsinensis</name>
    <dbReference type="NCBI Taxonomy" id="425677"/>
    <lineage>
        <taxon>Bacteria</taxon>
        <taxon>Pseudomonadati</taxon>
        <taxon>Pseudomonadota</taxon>
        <taxon>Alphaproteobacteria</taxon>
        <taxon>Hyphomicrobiales</taxon>
        <taxon>Xanthobacteraceae</taxon>
        <taxon>Labrys</taxon>
    </lineage>
</organism>
<reference evidence="2 3" key="1">
    <citation type="submission" date="2023-07" db="EMBL/GenBank/DDBJ databases">
        <title>Genomic Encyclopedia of Type Strains, Phase IV (KMG-IV): sequencing the most valuable type-strain genomes for metagenomic binning, comparative biology and taxonomic classification.</title>
        <authorList>
            <person name="Goeker M."/>
        </authorList>
    </citation>
    <scope>NUCLEOTIDE SEQUENCE [LARGE SCALE GENOMIC DNA]</scope>
    <source>
        <strain evidence="2 3">DSM 19619</strain>
    </source>
</reference>
<sequence length="414" mass="44193">MTVCVSRRAALALAPLAMAFLAGGAAPRSPDLRGSRVRYMPIDGQSNAYNPPSGAISPFAGLPPAADAFGFANYFAQRGPKPADVSRMDRLSVLQDHARANASLAVLLAHALAGGGPARLWNTTGQGARPLGTFLPGGTCWDNALTAARQARQVIEQSGGQAELGPYVFVHGETGPHSPVYETLLRQFAAAIRPAIAQAFGAPSMPPLMLVQINEAEDAGDHTWPAQSQYKVARDTPGVHLACPLYYAPLHDLSHTTLPGRVMFAAALADAIATLEQTGQWQPLWPTSVKRQGAVIRVRFHVPYGGALAIDQDWVRPTPNYGFQFTDDSGAPPPISAAAISGRDEVTVTLAAEPRGGNPRLRYAWLNDLDHDGWSGGRGQVMTVTSKRSPFLELGLGVPEQLRHYAVRFEEPCS</sequence>
<dbReference type="RefSeq" id="WP_307271954.1">
    <property type="nucleotide sequence ID" value="NZ_JAUSVX010000003.1"/>
</dbReference>
<keyword evidence="3" id="KW-1185">Reference proteome</keyword>
<dbReference type="Gene3D" id="3.40.50.1110">
    <property type="entry name" value="SGNH hydrolase"/>
    <property type="match status" value="1"/>
</dbReference>
<evidence type="ECO:0000256" key="1">
    <source>
        <dbReference type="SAM" id="SignalP"/>
    </source>
</evidence>
<protein>
    <recommendedName>
        <fullName evidence="4">Sialate O-acetylesterase domain-containing protein</fullName>
    </recommendedName>
</protein>
<gene>
    <name evidence="2" type="ORF">QO011_002358</name>
</gene>
<evidence type="ECO:0008006" key="4">
    <source>
        <dbReference type="Google" id="ProtNLM"/>
    </source>
</evidence>
<comment type="caution">
    <text evidence="2">The sequence shown here is derived from an EMBL/GenBank/DDBJ whole genome shotgun (WGS) entry which is preliminary data.</text>
</comment>
<evidence type="ECO:0000313" key="3">
    <source>
        <dbReference type="Proteomes" id="UP001242480"/>
    </source>
</evidence>
<dbReference type="EMBL" id="JAUSVX010000003">
    <property type="protein sequence ID" value="MDQ0469347.1"/>
    <property type="molecule type" value="Genomic_DNA"/>
</dbReference>
<proteinExistence type="predicted"/>
<keyword evidence="1" id="KW-0732">Signal</keyword>
<feature type="signal peptide" evidence="1">
    <location>
        <begin position="1"/>
        <end position="19"/>
    </location>
</feature>
<dbReference type="Proteomes" id="UP001242480">
    <property type="component" value="Unassembled WGS sequence"/>
</dbReference>
<feature type="chain" id="PRO_5045134462" description="Sialate O-acetylesterase domain-containing protein" evidence="1">
    <location>
        <begin position="20"/>
        <end position="414"/>
    </location>
</feature>
<dbReference type="SUPFAM" id="SSF52266">
    <property type="entry name" value="SGNH hydrolase"/>
    <property type="match status" value="1"/>
</dbReference>